<reference evidence="9 10" key="1">
    <citation type="submission" date="2024-08" db="EMBL/GenBank/DDBJ databases">
        <authorList>
            <person name="Cucini C."/>
            <person name="Frati F."/>
        </authorList>
    </citation>
    <scope>NUCLEOTIDE SEQUENCE [LARGE SCALE GENOMIC DNA]</scope>
</reference>
<dbReference type="InterPro" id="IPR001584">
    <property type="entry name" value="Integrase_cat-core"/>
</dbReference>
<evidence type="ECO:0000259" key="8">
    <source>
        <dbReference type="PROSITE" id="PS50994"/>
    </source>
</evidence>
<dbReference type="InterPro" id="IPR036397">
    <property type="entry name" value="RNaseH_sf"/>
</dbReference>
<dbReference type="PROSITE" id="PS00141">
    <property type="entry name" value="ASP_PROTEASE"/>
    <property type="match status" value="1"/>
</dbReference>
<evidence type="ECO:0000256" key="4">
    <source>
        <dbReference type="ARBA" id="ARBA00022759"/>
    </source>
</evidence>
<dbReference type="InterPro" id="IPR008042">
    <property type="entry name" value="Retrotrans_Pao"/>
</dbReference>
<evidence type="ECO:0000313" key="10">
    <source>
        <dbReference type="Proteomes" id="UP001642540"/>
    </source>
</evidence>
<gene>
    <name evidence="9" type="ORF">ODALV1_LOCUS13472</name>
</gene>
<dbReference type="InterPro" id="IPR043502">
    <property type="entry name" value="DNA/RNA_pol_sf"/>
</dbReference>
<dbReference type="PANTHER" id="PTHR47331">
    <property type="entry name" value="PHD-TYPE DOMAIN-CONTAINING PROTEIN"/>
    <property type="match status" value="1"/>
</dbReference>
<comment type="caution">
    <text evidence="9">The sequence shown here is derived from an EMBL/GenBank/DDBJ whole genome shotgun (WGS) entry which is preliminary data.</text>
</comment>
<dbReference type="CDD" id="cd00303">
    <property type="entry name" value="retropepsin_like"/>
    <property type="match status" value="1"/>
</dbReference>
<dbReference type="PANTHER" id="PTHR47331:SF1">
    <property type="entry name" value="GAG-LIKE PROTEIN"/>
    <property type="match status" value="1"/>
</dbReference>
<name>A0ABP1QSH3_9HEXA</name>
<dbReference type="Pfam" id="PF18701">
    <property type="entry name" value="DUF5641"/>
    <property type="match status" value="1"/>
</dbReference>
<keyword evidence="1" id="KW-0808">Transferase</keyword>
<evidence type="ECO:0000256" key="7">
    <source>
        <dbReference type="SAM" id="MobiDB-lite"/>
    </source>
</evidence>
<dbReference type="InterPro" id="IPR001969">
    <property type="entry name" value="Aspartic_peptidase_AS"/>
</dbReference>
<sequence length="1756" mass="200048">MDQIKSSRRPCRIQVTKLINTINGVLADAEPDNDTLKAQLNVLNRAYGTLQEWDLKMKEQMVRDGVGDDEQDREFDDIMNYDMKYEYTRTLVEKTIEKTEDGSTQSQQDVPISRLAQDKKTYKLPKIQLKKFGGELKEWLGFWSQFEKIHVDRQLHDADKFQYLVQAMTEGSRARDLVCSYPQSADNYPKVVEALKARFGKDELLVEVYVRELLKLVIHNVCQSKDQIDLAKLFDQLESHLRALESLGVSSEKYNAMLYPMVESCLPVNVLRAWQRSSLWKEEVTDKETKLHHMMVFLRGEVEGEQRISLAREGFGMNPAPAETEKSTGKGGKRTVNKEKMQSTDDIPTAMGLLSVGTSIGCVFCGKKHESQNCFTAQSWSLEEKKKKLQEGHRCFICLRSGHRSKSCKLNAKCMICNHKHYAILCPELGNDKQSHATKADQPGEEEKIGESSLSTSNQTCSNDVVLHTLSVRIRGNEKTKIVRVLVDTGSQHSYILKKLALDLGYKPTGKATFSHALFGGTSTEQQHHAKYLAHLEHLSGSFKCNFDVYDQVRICGGIPRPSNPEWIKELKMKNVVIHDFGSGAPEIEVLIGADIFGKLLTGNIIQLTGGLTAIETKLGWSIMGRAPVTSSANANVNMTVTSMLCQPALSDLWELEKIGIRDPGEKLSKEELDEQAREHFRRTVSRDEDGRYQVSLPWIDGHPPLPSNKVVAEKRLQSATRKLNVENMYDEYNSIFNEWQNMEIVERVPNDELGKACHYLPHRPVFKPESLTTKVRPVFDASCQGVVTSGMLPEPILPLSQARVSLNQCLAKGPNLLEMIPDLLLRFREKPVGAIADIRKAFLMINVKPEDRDFLRFLWWDNSACQRTIVMRHRRVVFGVNCSPYLLGAVIDFHLNALPPELEKTAVKLSQSLYVDNVVASFGQKEEYEEFRNTSISILEDAKFDLRLWESNLDAPDELKISNVLGLKWNRTTDTLFCEPSFYFLDDKPITKRIMLSSVAKIFDPVGFLSPVTLIPKILLQRTWSTKLSWDEEVDEETQKSFQKWAMQLELLPLVRVPRYTFCDGEFTLHVFCDASTTGYAAVVYVRSETTDGIQVHLLMAKSRVVPIKELTVNRLELIACEIGARMGHTVKKALDCEDKPMTYWSDSSTVLAWIHRNDEWNTFVGNRVKKILSMSTAQDWRHVPGSQNPADLPSRGCDARFLLESKWWEGPQWLRSDPSTWPSNKYEESEADVLCEKKKLAITMTVLSPETEWYSPEKCHISKYTSLVRVMAYVCRFVEKCQKKTFAHGQLSVDELEQGEKCLLRMVQKEAFQDTKNFNLAVKKAEDDLLRVHTKIIMREDAESFRAPILLPSNHSVVDSLVREEHLQNCHAGVQFLMSRLREKVWILRGRKTIERIVTKCVRCRRFRAKHPEPEAAPLPENRIRDAMPFEVIGIDYAGPLFLKDGSKAWIALYTCAVYRGVHLELVSSLSTDVFLLSLRRFISRHGRPSVIYTDNGTNFVGAQGLLRKLNWNKIGAETSIHRIKWIFNPPASPWWGGWWERLVRSVKELLVRVLGKSVLNFEEMCTVLCDVEAVVNGRPLTYVYENDDIVPLTPAMFIHGGRSSGVPDLDAVKAGDLQRRHRLRLRMMSDLRSRFRKEYLGLLVQKGKKKTGSTLKVGDVALIGIENKKRLLWPIGKINEIIAGRDGIARVAKIRTSHGMLTRPLQRLYPLEVNEVDAEIQEKTASNESESVVEPDSSLRSRYGRLIKKPDRL</sequence>
<dbReference type="EMBL" id="CAXLJM020000041">
    <property type="protein sequence ID" value="CAL8109546.1"/>
    <property type="molecule type" value="Genomic_DNA"/>
</dbReference>
<dbReference type="Pfam" id="PF05380">
    <property type="entry name" value="Peptidase_A17"/>
    <property type="match status" value="1"/>
</dbReference>
<dbReference type="PROSITE" id="PS50994">
    <property type="entry name" value="INTEGRASE"/>
    <property type="match status" value="1"/>
</dbReference>
<evidence type="ECO:0000256" key="6">
    <source>
        <dbReference type="ARBA" id="ARBA00022918"/>
    </source>
</evidence>
<keyword evidence="2" id="KW-0548">Nucleotidyltransferase</keyword>
<keyword evidence="6" id="KW-0695">RNA-directed DNA polymerase</keyword>
<evidence type="ECO:0000313" key="9">
    <source>
        <dbReference type="EMBL" id="CAL8109546.1"/>
    </source>
</evidence>
<dbReference type="InterPro" id="IPR021109">
    <property type="entry name" value="Peptidase_aspartic_dom_sf"/>
</dbReference>
<evidence type="ECO:0000256" key="3">
    <source>
        <dbReference type="ARBA" id="ARBA00022722"/>
    </source>
</evidence>
<accession>A0ABP1QSH3</accession>
<dbReference type="Gene3D" id="2.40.70.10">
    <property type="entry name" value="Acid Proteases"/>
    <property type="match status" value="1"/>
</dbReference>
<dbReference type="Proteomes" id="UP001642540">
    <property type="component" value="Unassembled WGS sequence"/>
</dbReference>
<protein>
    <recommendedName>
        <fullName evidence="8">Integrase catalytic domain-containing protein</fullName>
    </recommendedName>
</protein>
<evidence type="ECO:0000256" key="1">
    <source>
        <dbReference type="ARBA" id="ARBA00022679"/>
    </source>
</evidence>
<feature type="region of interest" description="Disordered" evidence="7">
    <location>
        <begin position="434"/>
        <end position="459"/>
    </location>
</feature>
<keyword evidence="4" id="KW-0255">Endonuclease</keyword>
<feature type="domain" description="Integrase catalytic" evidence="8">
    <location>
        <begin position="1427"/>
        <end position="1605"/>
    </location>
</feature>
<dbReference type="InterPro" id="IPR040676">
    <property type="entry name" value="DUF5641"/>
</dbReference>
<dbReference type="SUPFAM" id="SSF56672">
    <property type="entry name" value="DNA/RNA polymerases"/>
    <property type="match status" value="1"/>
</dbReference>
<dbReference type="InterPro" id="IPR005312">
    <property type="entry name" value="DUF1759"/>
</dbReference>
<feature type="region of interest" description="Disordered" evidence="7">
    <location>
        <begin position="316"/>
        <end position="340"/>
    </location>
</feature>
<dbReference type="Pfam" id="PF17921">
    <property type="entry name" value="Integrase_H2C2"/>
    <property type="match status" value="1"/>
</dbReference>
<dbReference type="SUPFAM" id="SSF53098">
    <property type="entry name" value="Ribonuclease H-like"/>
    <property type="match status" value="1"/>
</dbReference>
<proteinExistence type="predicted"/>
<dbReference type="Pfam" id="PF03564">
    <property type="entry name" value="DUF1759"/>
    <property type="match status" value="1"/>
</dbReference>
<dbReference type="InterPro" id="IPR012337">
    <property type="entry name" value="RNaseH-like_sf"/>
</dbReference>
<keyword evidence="3" id="KW-0540">Nuclease</keyword>
<organism evidence="9 10">
    <name type="scientific">Orchesella dallaii</name>
    <dbReference type="NCBI Taxonomy" id="48710"/>
    <lineage>
        <taxon>Eukaryota</taxon>
        <taxon>Metazoa</taxon>
        <taxon>Ecdysozoa</taxon>
        <taxon>Arthropoda</taxon>
        <taxon>Hexapoda</taxon>
        <taxon>Collembola</taxon>
        <taxon>Entomobryomorpha</taxon>
        <taxon>Entomobryoidea</taxon>
        <taxon>Orchesellidae</taxon>
        <taxon>Orchesellinae</taxon>
        <taxon>Orchesella</taxon>
    </lineage>
</organism>
<dbReference type="InterPro" id="IPR041588">
    <property type="entry name" value="Integrase_H2C2"/>
</dbReference>
<dbReference type="Gene3D" id="3.30.420.10">
    <property type="entry name" value="Ribonuclease H-like superfamily/Ribonuclease H"/>
    <property type="match status" value="2"/>
</dbReference>
<evidence type="ECO:0000256" key="2">
    <source>
        <dbReference type="ARBA" id="ARBA00022695"/>
    </source>
</evidence>
<keyword evidence="5" id="KW-0378">Hydrolase</keyword>
<evidence type="ECO:0000256" key="5">
    <source>
        <dbReference type="ARBA" id="ARBA00022801"/>
    </source>
</evidence>
<keyword evidence="10" id="KW-1185">Reference proteome</keyword>